<dbReference type="PROSITE" id="PS51681">
    <property type="entry name" value="SAM_MT_NNMT_PNMT_TEMT"/>
    <property type="match status" value="1"/>
</dbReference>
<keyword evidence="2" id="KW-0489">Methyltransferase</keyword>
<dbReference type="GO" id="GO:0032259">
    <property type="term" value="P:methylation"/>
    <property type="evidence" value="ECO:0007669"/>
    <property type="project" value="UniProtKB-KW"/>
</dbReference>
<evidence type="ECO:0000256" key="5">
    <source>
        <dbReference type="PIRSR" id="PIRSR000384-1"/>
    </source>
</evidence>
<dbReference type="InterPro" id="IPR053384">
    <property type="entry name" value="SAM-dep_methyltransferase"/>
</dbReference>
<keyword evidence="4 5" id="KW-0949">S-adenosyl-L-methionine</keyword>
<dbReference type="GO" id="GO:0005829">
    <property type="term" value="C:cytosol"/>
    <property type="evidence" value="ECO:0007669"/>
    <property type="project" value="TreeGrafter"/>
</dbReference>
<reference evidence="6" key="1">
    <citation type="submission" date="2025-08" db="UniProtKB">
        <authorList>
            <consortium name="Ensembl"/>
        </authorList>
    </citation>
    <scope>IDENTIFICATION</scope>
</reference>
<dbReference type="GeneTree" id="ENSGT00390000011708"/>
<dbReference type="Gene3D" id="3.40.50.150">
    <property type="entry name" value="Vaccinia Virus protein VP39"/>
    <property type="match status" value="1"/>
</dbReference>
<dbReference type="SUPFAM" id="SSF53335">
    <property type="entry name" value="S-adenosyl-L-methionine-dependent methyltransferases"/>
    <property type="match status" value="1"/>
</dbReference>
<sequence>MLHEPVFVHRLLIRGEEMDAEPAEKWPKSENNFDARKYLDTFYALDPETQEIDKESQFLLKFMDRIFASGHVQGESIIELGSGPSIHHILSACKCFKKIYLTDYFQENLREIERWLKDEEDAFDWKPYLKYVCNLEGNRTTPEEKAAEIRKNVLLLKSDVNKPNPLEPNQLPPTDCVIIAGCLICACKTLDDFRSAVKNIVSLVRPGGFLIISDYLGASYYVVGKDKFPLLSLDEDMVRRAIAGAGCAIEEFNMFKDFAIPEEVFDCKNVFCLLARKL</sequence>
<keyword evidence="3" id="KW-0808">Transferase</keyword>
<dbReference type="OrthoDB" id="10050085at2759"/>
<keyword evidence="7" id="KW-1185">Reference proteome</keyword>
<evidence type="ECO:0000256" key="2">
    <source>
        <dbReference type="ARBA" id="ARBA00022603"/>
    </source>
</evidence>
<dbReference type="GO" id="GO:0008170">
    <property type="term" value="F:N-methyltransferase activity"/>
    <property type="evidence" value="ECO:0007669"/>
    <property type="project" value="TreeGrafter"/>
</dbReference>
<feature type="binding site" evidence="5">
    <location>
        <position position="43"/>
    </location>
    <ligand>
        <name>S-adenosyl-L-methionine</name>
        <dbReference type="ChEBI" id="CHEBI:59789"/>
    </ligand>
</feature>
<reference evidence="6" key="2">
    <citation type="submission" date="2025-09" db="UniProtKB">
        <authorList>
            <consortium name="Ensembl"/>
        </authorList>
    </citation>
    <scope>IDENTIFICATION</scope>
</reference>
<proteinExistence type="inferred from homology"/>
<organism evidence="6 7">
    <name type="scientific">Leptobrachium leishanense</name>
    <name type="common">Leishan spiny toad</name>
    <dbReference type="NCBI Taxonomy" id="445787"/>
    <lineage>
        <taxon>Eukaryota</taxon>
        <taxon>Metazoa</taxon>
        <taxon>Chordata</taxon>
        <taxon>Craniata</taxon>
        <taxon>Vertebrata</taxon>
        <taxon>Euteleostomi</taxon>
        <taxon>Amphibia</taxon>
        <taxon>Batrachia</taxon>
        <taxon>Anura</taxon>
        <taxon>Pelobatoidea</taxon>
        <taxon>Megophryidae</taxon>
        <taxon>Leptobrachium</taxon>
    </lineage>
</organism>
<dbReference type="PANTHER" id="PTHR10867">
    <property type="entry name" value="NNMT/PNMT/TEMT FAMILY MEMBER"/>
    <property type="match status" value="1"/>
</dbReference>
<evidence type="ECO:0008006" key="8">
    <source>
        <dbReference type="Google" id="ProtNLM"/>
    </source>
</evidence>
<feature type="binding site" evidence="5">
    <location>
        <position position="38"/>
    </location>
    <ligand>
        <name>S-adenosyl-L-methionine</name>
        <dbReference type="ChEBI" id="CHEBI:59789"/>
    </ligand>
</feature>
<evidence type="ECO:0000313" key="7">
    <source>
        <dbReference type="Proteomes" id="UP000694569"/>
    </source>
</evidence>
<feature type="binding site" evidence="5">
    <location>
        <position position="108"/>
    </location>
    <ligand>
        <name>S-adenosyl-L-methionine</name>
        <dbReference type="ChEBI" id="CHEBI:59789"/>
    </ligand>
</feature>
<accession>A0A8C5PXN7</accession>
<evidence type="ECO:0000256" key="4">
    <source>
        <dbReference type="ARBA" id="ARBA00022691"/>
    </source>
</evidence>
<evidence type="ECO:0000313" key="6">
    <source>
        <dbReference type="Ensembl" id="ENSLLEP00000029285.1"/>
    </source>
</evidence>
<evidence type="ECO:0000256" key="3">
    <source>
        <dbReference type="ARBA" id="ARBA00022679"/>
    </source>
</evidence>
<name>A0A8C5PXN7_9ANUR</name>
<dbReference type="AlphaFoldDB" id="A0A8C5PXN7"/>
<dbReference type="GO" id="GO:0008757">
    <property type="term" value="F:S-adenosylmethionine-dependent methyltransferase activity"/>
    <property type="evidence" value="ECO:0007669"/>
    <property type="project" value="UniProtKB-ARBA"/>
</dbReference>
<dbReference type="PIRSF" id="PIRSF000384">
    <property type="entry name" value="PNMTase"/>
    <property type="match status" value="1"/>
</dbReference>
<dbReference type="InterPro" id="IPR000940">
    <property type="entry name" value="NNMT_TEMT_trans"/>
</dbReference>
<feature type="binding site" evidence="5">
    <location>
        <begin position="81"/>
        <end position="82"/>
    </location>
    <ligand>
        <name>S-adenosyl-L-methionine</name>
        <dbReference type="ChEBI" id="CHEBI:59789"/>
    </ligand>
</feature>
<dbReference type="Pfam" id="PF01234">
    <property type="entry name" value="NNMT_PNMT_TEMT"/>
    <property type="match status" value="1"/>
</dbReference>
<evidence type="ECO:0000256" key="1">
    <source>
        <dbReference type="ARBA" id="ARBA00007996"/>
    </source>
</evidence>
<dbReference type="PANTHER" id="PTHR10867:SF41">
    <property type="entry name" value="NICOTINAMIDE N-METHYLTRANSFERASE"/>
    <property type="match status" value="1"/>
</dbReference>
<feature type="binding site" evidence="5">
    <location>
        <begin position="159"/>
        <end position="160"/>
    </location>
    <ligand>
        <name>S-adenosyl-L-methionine</name>
        <dbReference type="ChEBI" id="CHEBI:59789"/>
    </ligand>
</feature>
<dbReference type="Ensembl" id="ENSLLET00000030420.1">
    <property type="protein sequence ID" value="ENSLLEP00000029285.1"/>
    <property type="gene ID" value="ENSLLEG00000018539.1"/>
</dbReference>
<dbReference type="InterPro" id="IPR029063">
    <property type="entry name" value="SAM-dependent_MTases_sf"/>
</dbReference>
<dbReference type="Proteomes" id="UP000694569">
    <property type="component" value="Unplaced"/>
</dbReference>
<dbReference type="FunFam" id="3.40.50.150:FF:000065">
    <property type="entry name" value="Phenylethanolamine N-methyltransferase"/>
    <property type="match status" value="1"/>
</dbReference>
<feature type="binding site" evidence="5">
    <location>
        <position position="103"/>
    </location>
    <ligand>
        <name>S-adenosyl-L-methionine</name>
        <dbReference type="ChEBI" id="CHEBI:59789"/>
    </ligand>
</feature>
<protein>
    <recommendedName>
        <fullName evidence="8">Nicotinamide N-methyltransferase-like</fullName>
    </recommendedName>
</protein>
<comment type="similarity">
    <text evidence="1">Belongs to the class I-like SAM-binding methyltransferase superfamily. NNMT/PNMT/TEMT family.</text>
</comment>
<dbReference type="NCBIfam" id="NF041360">
    <property type="entry name" value="GntF_guanitoxin"/>
    <property type="match status" value="1"/>
</dbReference>